<dbReference type="InterPro" id="IPR052516">
    <property type="entry name" value="N-heterocyclic_Hydroxylase"/>
</dbReference>
<dbReference type="Proteomes" id="UP000234752">
    <property type="component" value="Chromosome eg_1"/>
</dbReference>
<dbReference type="Gene3D" id="3.30.365.10">
    <property type="entry name" value="Aldehyde oxidase/xanthine dehydrogenase, molybdopterin binding domain"/>
    <property type="match status" value="4"/>
</dbReference>
<dbReference type="InterPro" id="IPR037165">
    <property type="entry name" value="AldOxase/xan_DH_Mopterin-bd_sf"/>
</dbReference>
<proteinExistence type="predicted"/>
<dbReference type="Gene3D" id="3.90.1170.50">
    <property type="entry name" value="Aldehyde oxidase/xanthine dehydrogenase, a/b hammerhead"/>
    <property type="match status" value="1"/>
</dbReference>
<dbReference type="InterPro" id="IPR000674">
    <property type="entry name" value="Ald_Oxase/Xan_DH_a/b"/>
</dbReference>
<dbReference type="Pfam" id="PF20256">
    <property type="entry name" value="MoCoBD_2"/>
    <property type="match status" value="2"/>
</dbReference>
<dbReference type="PIRSF" id="PIRSF036389">
    <property type="entry name" value="IOR_B"/>
    <property type="match status" value="1"/>
</dbReference>
<dbReference type="EMBL" id="CP025611">
    <property type="protein sequence ID" value="AUN31382.1"/>
    <property type="molecule type" value="Genomic_DNA"/>
</dbReference>
<dbReference type="OrthoDB" id="9767994at2"/>
<evidence type="ECO:0000313" key="1">
    <source>
        <dbReference type="EMBL" id="AUN31382.1"/>
    </source>
</evidence>
<reference evidence="1 2" key="1">
    <citation type="submission" date="2017-12" db="EMBL/GenBank/DDBJ databases">
        <title>Genomes of bacteria within cyanobacterial aggregates.</title>
        <authorList>
            <person name="Cai H."/>
        </authorList>
    </citation>
    <scope>NUCLEOTIDE SEQUENCE [LARGE SCALE GENOMIC DNA]</scope>
    <source>
        <strain evidence="1 2">TH16</strain>
    </source>
</reference>
<dbReference type="RefSeq" id="WP_102112987.1">
    <property type="nucleotide sequence ID" value="NZ_BMGN01000005.1"/>
</dbReference>
<evidence type="ECO:0000313" key="2">
    <source>
        <dbReference type="Proteomes" id="UP000234752"/>
    </source>
</evidence>
<dbReference type="PANTHER" id="PTHR47495">
    <property type="entry name" value="ALDEHYDE DEHYDROGENASE"/>
    <property type="match status" value="1"/>
</dbReference>
<dbReference type="GO" id="GO:0016491">
    <property type="term" value="F:oxidoreductase activity"/>
    <property type="evidence" value="ECO:0007669"/>
    <property type="project" value="InterPro"/>
</dbReference>
<protein>
    <submittedName>
        <fullName evidence="1">Uncharacterized protein</fullName>
    </submittedName>
</protein>
<sequence>MAVSLSRRALFSAAGAGLTLGLMPLSIVAVAAPGQGATINNWLHVGTDGAVTLYSNAQEMGQGGFSGVAQLLANELCVDWDRVMVKTAPLVDAMGMADGKSHWTGGSSSIRSQWDKLRRAGAAAREMLVMAGARMLGVPAAECRAIAGHVEHRPSGRRVAYGAVADMAARLPVPADPIPLSRADWTLVGQGVMRKDIAAKVDGSAVYATDVKLPGLLSATLMQCPVFGGKLVSVDPAPAMAIPGVRHVVVVKDASIPIPGSDRPMTLVDAVAVVADHWWAARQGLLALSPVWDAQGKDNLDTMGMIDTITGKLSDPGSIRKGEKEDEAAIRAGHSAAMAGAAKTVSWDYIVPALAHAQMEPMSATIDLSRGKARAWTGSQFPTSVRRILAGLSGLPPEQVEVETLVSGGGFGRRYLNDYVAYAAFLSKQVAAPVKLIYSREEDLCQGRYRPATACRITAGLGADGMPVAIHTHTVPASGGVWVSMATGGPAQPDHQPSYYLPSPLTTMTDGGLPVPNGPWRAPGSTQGAFFFECFVDELAQVAGQDPLAYRRRLLASNPRALRVLDAAANAAGWGRAMPPGTGLGIAIWNSFQSIAAQVVQVSVNGTRVRVDKVWCAFDCGTIVNPDSVRAQGEGSILMALSASLAEKVTLEKGAVSSRNFDQYSLIQMDRIPEIEVILIDSPDAPVGGAGEPMTPPLPPALVNALFAATGKRVRSLPLIDHGFTV</sequence>
<dbReference type="PANTHER" id="PTHR47495:SF2">
    <property type="entry name" value="ALDEHYDE DEHYDROGENASE"/>
    <property type="match status" value="1"/>
</dbReference>
<dbReference type="SUPFAM" id="SSF56003">
    <property type="entry name" value="Molybdenum cofactor-binding domain"/>
    <property type="match status" value="2"/>
</dbReference>
<dbReference type="PROSITE" id="PS51318">
    <property type="entry name" value="TAT"/>
    <property type="match status" value="1"/>
</dbReference>
<dbReference type="SMART" id="SM01008">
    <property type="entry name" value="Ald_Xan_dh_C"/>
    <property type="match status" value="1"/>
</dbReference>
<accession>A0A2K9NEF7</accession>
<name>A0A2K9NEF7_9PROT</name>
<dbReference type="AlphaFoldDB" id="A0A2K9NEF7"/>
<dbReference type="InterPro" id="IPR006311">
    <property type="entry name" value="TAT_signal"/>
</dbReference>
<keyword evidence="2" id="KW-1185">Reference proteome</keyword>
<dbReference type="InterPro" id="IPR012368">
    <property type="entry name" value="OxRdtase_Mopterin-bd_su_IorB"/>
</dbReference>
<dbReference type="InterPro" id="IPR008274">
    <property type="entry name" value="AldOxase/xan_DH_MoCoBD1"/>
</dbReference>
<organism evidence="1 2">
    <name type="scientific">Niveispirillum cyanobacteriorum</name>
    <dbReference type="NCBI Taxonomy" id="1612173"/>
    <lineage>
        <taxon>Bacteria</taxon>
        <taxon>Pseudomonadati</taxon>
        <taxon>Pseudomonadota</taxon>
        <taxon>Alphaproteobacteria</taxon>
        <taxon>Rhodospirillales</taxon>
        <taxon>Azospirillaceae</taxon>
        <taxon>Niveispirillum</taxon>
    </lineage>
</organism>
<dbReference type="KEGG" id="ncb:C0V82_14900"/>
<dbReference type="InterPro" id="IPR046867">
    <property type="entry name" value="AldOxase/xan_DH_MoCoBD2"/>
</dbReference>
<dbReference type="Pfam" id="PF02738">
    <property type="entry name" value="MoCoBD_1"/>
    <property type="match status" value="1"/>
</dbReference>
<gene>
    <name evidence="1" type="ORF">C0V82_14900</name>
</gene>